<reference evidence="8" key="1">
    <citation type="submission" date="2015-11" db="EMBL/GenBank/DDBJ databases">
        <authorList>
            <person name="Varghese N."/>
        </authorList>
    </citation>
    <scope>NUCLEOTIDE SEQUENCE [LARGE SCALE GENOMIC DNA]</scope>
    <source>
        <strain evidence="8">DSM 45899</strain>
    </source>
</reference>
<evidence type="ECO:0000313" key="8">
    <source>
        <dbReference type="Proteomes" id="UP000198802"/>
    </source>
</evidence>
<dbReference type="InterPro" id="IPR049397">
    <property type="entry name" value="EthR_C"/>
</dbReference>
<evidence type="ECO:0000256" key="1">
    <source>
        <dbReference type="ARBA" id="ARBA00023015"/>
    </source>
</evidence>
<dbReference type="Gene3D" id="1.10.357.10">
    <property type="entry name" value="Tetracycline Repressor, domain 2"/>
    <property type="match status" value="1"/>
</dbReference>
<dbReference type="Proteomes" id="UP000198802">
    <property type="component" value="Unassembled WGS sequence"/>
</dbReference>
<evidence type="ECO:0000313" key="7">
    <source>
        <dbReference type="EMBL" id="CUU58834.1"/>
    </source>
</evidence>
<feature type="DNA-binding region" description="H-T-H motif" evidence="4">
    <location>
        <begin position="43"/>
        <end position="62"/>
    </location>
</feature>
<dbReference type="InterPro" id="IPR001647">
    <property type="entry name" value="HTH_TetR"/>
</dbReference>
<evidence type="ECO:0000256" key="5">
    <source>
        <dbReference type="SAM" id="MobiDB-lite"/>
    </source>
</evidence>
<organism evidence="7 8">
    <name type="scientific">Parafrankia irregularis</name>
    <dbReference type="NCBI Taxonomy" id="795642"/>
    <lineage>
        <taxon>Bacteria</taxon>
        <taxon>Bacillati</taxon>
        <taxon>Actinomycetota</taxon>
        <taxon>Actinomycetes</taxon>
        <taxon>Frankiales</taxon>
        <taxon>Frankiaceae</taxon>
        <taxon>Parafrankia</taxon>
    </lineage>
</organism>
<evidence type="ECO:0000259" key="6">
    <source>
        <dbReference type="PROSITE" id="PS50977"/>
    </source>
</evidence>
<feature type="compositionally biased region" description="Basic and acidic residues" evidence="5">
    <location>
        <begin position="235"/>
        <end position="244"/>
    </location>
</feature>
<accession>A0A0S4QUW0</accession>
<dbReference type="EMBL" id="FAOZ01000022">
    <property type="protein sequence ID" value="CUU58834.1"/>
    <property type="molecule type" value="Genomic_DNA"/>
</dbReference>
<dbReference type="PANTHER" id="PTHR30055">
    <property type="entry name" value="HTH-TYPE TRANSCRIPTIONAL REGULATOR RUTR"/>
    <property type="match status" value="1"/>
</dbReference>
<dbReference type="PROSITE" id="PS50977">
    <property type="entry name" value="HTH_TETR_2"/>
    <property type="match status" value="1"/>
</dbReference>
<name>A0A0S4QUW0_9ACTN</name>
<protein>
    <recommendedName>
        <fullName evidence="6">HTH tetR-type domain-containing protein</fullName>
    </recommendedName>
</protein>
<dbReference type="GO" id="GO:0003700">
    <property type="term" value="F:DNA-binding transcription factor activity"/>
    <property type="evidence" value="ECO:0007669"/>
    <property type="project" value="TreeGrafter"/>
</dbReference>
<dbReference type="InterPro" id="IPR050109">
    <property type="entry name" value="HTH-type_TetR-like_transc_reg"/>
</dbReference>
<dbReference type="RefSeq" id="WP_091282589.1">
    <property type="nucleotide sequence ID" value="NZ_FAOZ01000022.1"/>
</dbReference>
<sequence length="259" mass="28213">MPRASEFARVARRRRRQPVEAEREILRAATEMIGSSETNVPITVAALMARTGLGRSAFYAYFRDLPDLLRRLLHEIEGELSATSSAWFDGNGDPAEDCRRSAQTLVDVYQRHGLILSAIADAAAADPDLAARYQQATVDGFAAAVAERVDRERNRGTVPGDQHPQSPRALMAMTDTYLRETLGRHPRADPAVVVRTLTLVWSQALYGRTPADPAEPPTRTATPDNSGPAAPDDVPAARDGRIEAARPVGAGLIPRRRNS</sequence>
<dbReference type="InterPro" id="IPR036271">
    <property type="entry name" value="Tet_transcr_reg_TetR-rel_C_sf"/>
</dbReference>
<keyword evidence="3" id="KW-0804">Transcription</keyword>
<dbReference type="InterPro" id="IPR009057">
    <property type="entry name" value="Homeodomain-like_sf"/>
</dbReference>
<dbReference type="GO" id="GO:0000976">
    <property type="term" value="F:transcription cis-regulatory region binding"/>
    <property type="evidence" value="ECO:0007669"/>
    <property type="project" value="TreeGrafter"/>
</dbReference>
<dbReference type="SUPFAM" id="SSF46689">
    <property type="entry name" value="Homeodomain-like"/>
    <property type="match status" value="1"/>
</dbReference>
<keyword evidence="8" id="KW-1185">Reference proteome</keyword>
<proteinExistence type="predicted"/>
<dbReference type="SUPFAM" id="SSF48498">
    <property type="entry name" value="Tetracyclin repressor-like, C-terminal domain"/>
    <property type="match status" value="1"/>
</dbReference>
<evidence type="ECO:0000256" key="2">
    <source>
        <dbReference type="ARBA" id="ARBA00023125"/>
    </source>
</evidence>
<evidence type="ECO:0000256" key="3">
    <source>
        <dbReference type="ARBA" id="ARBA00023163"/>
    </source>
</evidence>
<keyword evidence="1" id="KW-0805">Transcription regulation</keyword>
<dbReference type="PANTHER" id="PTHR30055:SF238">
    <property type="entry name" value="MYCOFACTOCIN BIOSYNTHESIS TRANSCRIPTIONAL REGULATOR MFTR-RELATED"/>
    <property type="match status" value="1"/>
</dbReference>
<keyword evidence="2 4" id="KW-0238">DNA-binding</keyword>
<dbReference type="AlphaFoldDB" id="A0A0S4QUW0"/>
<gene>
    <name evidence="7" type="ORF">Ga0074812_12277</name>
</gene>
<feature type="region of interest" description="Disordered" evidence="5">
    <location>
        <begin position="208"/>
        <end position="259"/>
    </location>
</feature>
<dbReference type="Gene3D" id="1.10.10.60">
    <property type="entry name" value="Homeodomain-like"/>
    <property type="match status" value="1"/>
</dbReference>
<dbReference type="Pfam" id="PF21313">
    <property type="entry name" value="EthR_C"/>
    <property type="match status" value="1"/>
</dbReference>
<evidence type="ECO:0000256" key="4">
    <source>
        <dbReference type="PROSITE-ProRule" id="PRU00335"/>
    </source>
</evidence>
<feature type="domain" description="HTH tetR-type" evidence="6">
    <location>
        <begin position="19"/>
        <end position="80"/>
    </location>
</feature>